<dbReference type="PANTHER" id="PTHR47649">
    <property type="entry name" value="RIBONUCLEASE D"/>
    <property type="match status" value="1"/>
</dbReference>
<reference evidence="3 4" key="2">
    <citation type="submission" date="2011-10" db="EMBL/GenBank/DDBJ databases">
        <title>The Genome Sequence of Actinomyces viscosus C505.</title>
        <authorList>
            <consortium name="The Broad Institute Genome Sequencing Platform"/>
            <consortium name="The Broad Institute Genome Sequencing Center for Infectious Disease"/>
            <person name="Earl A."/>
            <person name="Ward D."/>
            <person name="Feldgarden M."/>
            <person name="Gevers D."/>
            <person name="Sibley C.D."/>
            <person name="Field T.R."/>
            <person name="Grinwis M."/>
            <person name="Eshaghurshan C.S."/>
            <person name="Surette M.G."/>
            <person name="Young S.K."/>
            <person name="Zeng Q."/>
            <person name="Gargeya S."/>
            <person name="Fitzgerald M."/>
            <person name="Haas B."/>
            <person name="Abouelleil A."/>
            <person name="Alvarado L."/>
            <person name="Arachchi H.M."/>
            <person name="Berlin A."/>
            <person name="Brown A."/>
            <person name="Chapman S.B."/>
            <person name="Chen Z."/>
            <person name="Dunbar C."/>
            <person name="Freedman E."/>
            <person name="Gearin G."/>
            <person name="Goldberg J."/>
            <person name="Griggs A."/>
            <person name="Gujja S."/>
            <person name="Heiman D."/>
            <person name="Howarth C."/>
            <person name="Larson L."/>
            <person name="Lui A."/>
            <person name="MacDonald P.J.P."/>
            <person name="Montmayeur A."/>
            <person name="Murphy C."/>
            <person name="Neiman D."/>
            <person name="Pearson M."/>
            <person name="Priest M."/>
            <person name="Roberts A."/>
            <person name="Saif S."/>
            <person name="Shea T."/>
            <person name="Shenoy N."/>
            <person name="Sisk P."/>
            <person name="Stolte C."/>
            <person name="Sykes S."/>
            <person name="Wortman J."/>
            <person name="Nusbaum C."/>
            <person name="Birren B."/>
        </authorList>
    </citation>
    <scope>NUCLEOTIDE SEQUENCE [LARGE SCALE GENOMIC DNA]</scope>
    <source>
        <strain evidence="3 4">C505</strain>
    </source>
</reference>
<feature type="compositionally biased region" description="Low complexity" evidence="1">
    <location>
        <begin position="9"/>
        <end position="19"/>
    </location>
</feature>
<dbReference type="InterPro" id="IPR036397">
    <property type="entry name" value="RNaseH_sf"/>
</dbReference>
<dbReference type="InterPro" id="IPR002121">
    <property type="entry name" value="HRDC_dom"/>
</dbReference>
<comment type="caution">
    <text evidence="3">The sequence shown here is derived from an EMBL/GenBank/DDBJ whole genome shotgun (WGS) entry which is preliminary data.</text>
</comment>
<dbReference type="PROSITE" id="PS50967">
    <property type="entry name" value="HRDC"/>
    <property type="match status" value="1"/>
</dbReference>
<feature type="domain" description="HRDC" evidence="2">
    <location>
        <begin position="253"/>
        <end position="333"/>
    </location>
</feature>
<name>F2UYX0_ACTVI</name>
<evidence type="ECO:0000256" key="1">
    <source>
        <dbReference type="SAM" id="MobiDB-lite"/>
    </source>
</evidence>
<dbReference type="Pfam" id="PF18305">
    <property type="entry name" value="DNA_pol_A_exoN"/>
    <property type="match status" value="1"/>
</dbReference>
<dbReference type="InterPro" id="IPR044876">
    <property type="entry name" value="HRDC_dom_sf"/>
</dbReference>
<dbReference type="InterPro" id="IPR041605">
    <property type="entry name" value="Exo_C"/>
</dbReference>
<dbReference type="CDD" id="cd06142">
    <property type="entry name" value="RNaseD_exo"/>
    <property type="match status" value="1"/>
</dbReference>
<dbReference type="Pfam" id="PF01612">
    <property type="entry name" value="DNA_pol_A_exo1"/>
    <property type="match status" value="1"/>
</dbReference>
<gene>
    <name evidence="3" type="ORF">HMPREF0059_01642</name>
</gene>
<evidence type="ECO:0000313" key="4">
    <source>
        <dbReference type="Proteomes" id="UP000004668"/>
    </source>
</evidence>
<evidence type="ECO:0000313" key="3">
    <source>
        <dbReference type="EMBL" id="EGE37374.2"/>
    </source>
</evidence>
<dbReference type="PANTHER" id="PTHR47649:SF1">
    <property type="entry name" value="RIBONUCLEASE D"/>
    <property type="match status" value="1"/>
</dbReference>
<protein>
    <recommendedName>
        <fullName evidence="2">HRDC domain-containing protein</fullName>
    </recommendedName>
</protein>
<accession>F2UYX0</accession>
<dbReference type="Proteomes" id="UP000004668">
    <property type="component" value="Unassembled WGS sequence"/>
</dbReference>
<dbReference type="eggNOG" id="COG0349">
    <property type="taxonomic scope" value="Bacteria"/>
</dbReference>
<dbReference type="InterPro" id="IPR010997">
    <property type="entry name" value="HRDC-like_sf"/>
</dbReference>
<dbReference type="Pfam" id="PF00570">
    <property type="entry name" value="HRDC"/>
    <property type="match status" value="1"/>
</dbReference>
<dbReference type="InterPro" id="IPR012337">
    <property type="entry name" value="RNaseH-like_sf"/>
</dbReference>
<proteinExistence type="predicted"/>
<dbReference type="HOGENOM" id="CLU_042387_3_0_11"/>
<feature type="region of interest" description="Disordered" evidence="1">
    <location>
        <begin position="231"/>
        <end position="250"/>
    </location>
</feature>
<dbReference type="InterPro" id="IPR051086">
    <property type="entry name" value="RNase_D-like"/>
</dbReference>
<reference evidence="4" key="1">
    <citation type="submission" date="2010-02" db="EMBL/GenBank/DDBJ databases">
        <title>The Genome Sequence of Prevotella oris strain C735.</title>
        <authorList>
            <consortium name="The Broad Institute Genome Sequencing Platform"/>
            <person name="Ward D."/>
            <person name="Feldgarden M."/>
            <person name="Earl A."/>
            <person name="Young S.K."/>
            <person name="Zeng Q."/>
            <person name="Koehrsen M."/>
            <person name="Alvarado L."/>
            <person name="Berlin A."/>
            <person name="Bochicchio J."/>
            <person name="Borenstein D."/>
            <person name="Chapman S.B."/>
            <person name="Chen Z."/>
            <person name="Engels R."/>
            <person name="Freedman E."/>
            <person name="Gellesch M."/>
            <person name="Goldberg J."/>
            <person name="Griggs A."/>
            <person name="Gujja S."/>
            <person name="Heilman E."/>
            <person name="Heiman D."/>
            <person name="Hepburn T."/>
            <person name="Howarth C."/>
            <person name="Jen D."/>
            <person name="Larson L."/>
            <person name="Mehta T."/>
            <person name="Park D."/>
            <person name="Pearson M."/>
            <person name="Roberts A."/>
            <person name="Saif S."/>
            <person name="Shea T."/>
            <person name="Shenoy N."/>
            <person name="Sisk P."/>
            <person name="Stolte C."/>
            <person name="Sykes S."/>
            <person name="Thomson T."/>
            <person name="Walk T."/>
            <person name="White J."/>
            <person name="Yandava C."/>
            <person name="Sibley C.D."/>
            <person name="Field T.R."/>
            <person name="Grinwis M."/>
            <person name="Eshaghurshan C.S."/>
            <person name="Surette M.G."/>
            <person name="Haas B."/>
            <person name="Nusbaum C."/>
            <person name="Birren B."/>
        </authorList>
    </citation>
    <scope>NUCLEOTIDE SEQUENCE [LARGE SCALE GENOMIC DNA]</scope>
    <source>
        <strain evidence="4">C505</strain>
    </source>
</reference>
<feature type="compositionally biased region" description="Basic and acidic residues" evidence="1">
    <location>
        <begin position="31"/>
        <end position="43"/>
    </location>
</feature>
<dbReference type="EMBL" id="ACRE02000006">
    <property type="protein sequence ID" value="EGE37374.2"/>
    <property type="molecule type" value="Genomic_DNA"/>
</dbReference>
<dbReference type="SMART" id="SM00474">
    <property type="entry name" value="35EXOc"/>
    <property type="match status" value="1"/>
</dbReference>
<dbReference type="GO" id="GO:0000166">
    <property type="term" value="F:nucleotide binding"/>
    <property type="evidence" value="ECO:0007669"/>
    <property type="project" value="InterPro"/>
</dbReference>
<dbReference type="AlphaFoldDB" id="F2UYX0"/>
<dbReference type="InterPro" id="IPR002562">
    <property type="entry name" value="3'-5'_exonuclease_dom"/>
</dbReference>
<sequence>MTPRRTGVPRPTASSAVPRPAVPPGTTDHPINPHDIVDYPRPKDGLPEITATPTQLNRAAQLLAAGRGPVAVDAERASGFRYGQDAYLIQLRRDGVGTLLIDPVTTGPLTELATALDGPEWILHAADQDIPCLTARGLKAASLFDTELAARLLGRQHVGLGAVIEETLGLRLAKDHAAADWSTRPLPTSWLTYAALDVELLIDLREALATELEAAGKDQWAAQEFEHVRTKPARPAKVDPWRKTPRAGSSVRSPRSLAILRELWNSREQLAAELDRTPSKVLPHQALVAAAVARPRSRRKMSALKEFSSRQARQNQERWWRAIERALELPDDELPPTRAPLAPGELPHPRSWQRHHAAAAERLTEVRAAIRQHAEEIRVPQELLLTPECQRRLAWDLGAEIEAGRTGRVTAQEISERLAAMGARPWQIEQAAPALAAALG</sequence>
<dbReference type="SMART" id="SM00341">
    <property type="entry name" value="HRDC"/>
    <property type="match status" value="1"/>
</dbReference>
<dbReference type="GO" id="GO:0006139">
    <property type="term" value="P:nucleobase-containing compound metabolic process"/>
    <property type="evidence" value="ECO:0007669"/>
    <property type="project" value="InterPro"/>
</dbReference>
<dbReference type="SUPFAM" id="SSF53098">
    <property type="entry name" value="Ribonuclease H-like"/>
    <property type="match status" value="1"/>
</dbReference>
<organism evidence="3 4">
    <name type="scientific">Actinomyces viscosus C505</name>
    <dbReference type="NCBI Taxonomy" id="562973"/>
    <lineage>
        <taxon>Bacteria</taxon>
        <taxon>Bacillati</taxon>
        <taxon>Actinomycetota</taxon>
        <taxon>Actinomycetes</taxon>
        <taxon>Actinomycetales</taxon>
        <taxon>Actinomycetaceae</taxon>
        <taxon>Actinomyces</taxon>
    </lineage>
</organism>
<dbReference type="Gene3D" id="1.10.150.80">
    <property type="entry name" value="HRDC domain"/>
    <property type="match status" value="2"/>
</dbReference>
<dbReference type="SUPFAM" id="SSF47819">
    <property type="entry name" value="HRDC-like"/>
    <property type="match status" value="1"/>
</dbReference>
<dbReference type="Gene3D" id="3.30.420.10">
    <property type="entry name" value="Ribonuclease H-like superfamily/Ribonuclease H"/>
    <property type="match status" value="1"/>
</dbReference>
<dbReference type="GO" id="GO:0008408">
    <property type="term" value="F:3'-5' exonuclease activity"/>
    <property type="evidence" value="ECO:0007669"/>
    <property type="project" value="InterPro"/>
</dbReference>
<dbReference type="GO" id="GO:0003676">
    <property type="term" value="F:nucleic acid binding"/>
    <property type="evidence" value="ECO:0007669"/>
    <property type="project" value="InterPro"/>
</dbReference>
<evidence type="ECO:0000259" key="2">
    <source>
        <dbReference type="PROSITE" id="PS50967"/>
    </source>
</evidence>
<feature type="region of interest" description="Disordered" evidence="1">
    <location>
        <begin position="1"/>
        <end position="43"/>
    </location>
</feature>